<reference evidence="2" key="1">
    <citation type="submission" date="2024-06" db="EMBL/GenBank/DDBJ databases">
        <title>Caulobacter inopinatus, sp. nov.</title>
        <authorList>
            <person name="Donachie S.P."/>
        </authorList>
    </citation>
    <scope>NUCLEOTIDE SEQUENCE</scope>
    <source>
        <strain evidence="2">73W</strain>
    </source>
</reference>
<protein>
    <submittedName>
        <fullName evidence="2">Oxygenase MpaB family protein</fullName>
    </submittedName>
</protein>
<dbReference type="AlphaFoldDB" id="A0AB39KPI1"/>
<name>A0AB39KPI1_9CAUL</name>
<dbReference type="PANTHER" id="PTHR36151:SF3">
    <property type="entry name" value="ER-BOUND OXYGENASE MPAB_MPAB'_RUBBER OXYGENASE CATALYTIC DOMAIN-CONTAINING PROTEIN"/>
    <property type="match status" value="1"/>
</dbReference>
<dbReference type="GO" id="GO:0016491">
    <property type="term" value="F:oxidoreductase activity"/>
    <property type="evidence" value="ECO:0007669"/>
    <property type="project" value="InterPro"/>
</dbReference>
<organism evidence="2">
    <name type="scientific">Caulobacter sp. 73W</name>
    <dbReference type="NCBI Taxonomy" id="3161137"/>
    <lineage>
        <taxon>Bacteria</taxon>
        <taxon>Pseudomonadati</taxon>
        <taxon>Pseudomonadota</taxon>
        <taxon>Alphaproteobacteria</taxon>
        <taxon>Caulobacterales</taxon>
        <taxon>Caulobacteraceae</taxon>
        <taxon>Caulobacter</taxon>
    </lineage>
</organism>
<dbReference type="RefSeq" id="WP_369058408.1">
    <property type="nucleotide sequence ID" value="NZ_CP158375.1"/>
</dbReference>
<evidence type="ECO:0000259" key="1">
    <source>
        <dbReference type="Pfam" id="PF09995"/>
    </source>
</evidence>
<sequence>MKDLRNAIADQVRQLMGTGPAADLQDPGDDVGLFGPDSVCWRVHGDFTSMMLGGISALLLQMLHPGALAGVWDHSNFRQDMAGRLRRTAQFVAGTTYGSSARATGLIDKVRSIHDRVAGEVPGGGVYSANDPDLLTWVHVAEVSSFLRAYVRHRDPGLSGAEQDRYYTEVAVLAERLGATDVPRSRAEVETYLRRLRPQLRADARTAEVVRILRDHPAPNAAAASVARLFFEAAADLLPDWAGRLHGLRVPPHRRPAIGLAVRGMGATLRWALRDGAEARARRRAAAL</sequence>
<dbReference type="EMBL" id="CP158375">
    <property type="protein sequence ID" value="XDO95559.1"/>
    <property type="molecule type" value="Genomic_DNA"/>
</dbReference>
<feature type="domain" description="ER-bound oxygenase mpaB/mpaB'/Rubber oxygenase catalytic" evidence="1">
    <location>
        <begin position="41"/>
        <end position="271"/>
    </location>
</feature>
<proteinExistence type="predicted"/>
<dbReference type="InterPro" id="IPR018713">
    <property type="entry name" value="MPAB/Lcp_cat_dom"/>
</dbReference>
<evidence type="ECO:0000313" key="2">
    <source>
        <dbReference type="EMBL" id="XDO95559.1"/>
    </source>
</evidence>
<accession>A0AB39KPI1</accession>
<dbReference type="PANTHER" id="PTHR36151">
    <property type="entry name" value="BLR2777 PROTEIN"/>
    <property type="match status" value="1"/>
</dbReference>
<gene>
    <name evidence="2" type="ORF">ABOZ73_12150</name>
</gene>
<dbReference type="Pfam" id="PF09995">
    <property type="entry name" value="MPAB_Lcp_cat"/>
    <property type="match status" value="1"/>
</dbReference>